<evidence type="ECO:0000313" key="3">
    <source>
        <dbReference type="Proteomes" id="UP000035740"/>
    </source>
</evidence>
<dbReference type="InterPro" id="IPR036047">
    <property type="entry name" value="F-box-like_dom_sf"/>
</dbReference>
<evidence type="ECO:0000313" key="2">
    <source>
        <dbReference type="EMBL" id="KMS95810.1"/>
    </source>
</evidence>
<dbReference type="InterPro" id="IPR001810">
    <property type="entry name" value="F-box_dom"/>
</dbReference>
<dbReference type="PANTHER" id="PTHR31900:SF31">
    <property type="entry name" value="F-BOX_LRR-REPEAT PROTEIN 13-LIKE"/>
    <property type="match status" value="1"/>
</dbReference>
<organism evidence="2 3">
    <name type="scientific">Beta vulgaris subsp. vulgaris</name>
    <name type="common">Beet</name>
    <dbReference type="NCBI Taxonomy" id="3555"/>
    <lineage>
        <taxon>Eukaryota</taxon>
        <taxon>Viridiplantae</taxon>
        <taxon>Streptophyta</taxon>
        <taxon>Embryophyta</taxon>
        <taxon>Tracheophyta</taxon>
        <taxon>Spermatophyta</taxon>
        <taxon>Magnoliopsida</taxon>
        <taxon>eudicotyledons</taxon>
        <taxon>Gunneridae</taxon>
        <taxon>Pentapetalae</taxon>
        <taxon>Caryophyllales</taxon>
        <taxon>Chenopodiaceae</taxon>
        <taxon>Betoideae</taxon>
        <taxon>Beta</taxon>
    </lineage>
</organism>
<dbReference type="CDD" id="cd22160">
    <property type="entry name" value="F-box_AtFBL13-like"/>
    <property type="match status" value="1"/>
</dbReference>
<dbReference type="OMA" id="NFATFAW"/>
<dbReference type="Proteomes" id="UP000035740">
    <property type="component" value="Unassembled WGS sequence"/>
</dbReference>
<evidence type="ECO:0000259" key="1">
    <source>
        <dbReference type="PROSITE" id="PS50181"/>
    </source>
</evidence>
<dbReference type="Gene3D" id="3.80.10.10">
    <property type="entry name" value="Ribonuclease Inhibitor"/>
    <property type="match status" value="1"/>
</dbReference>
<dbReference type="OrthoDB" id="1298252at2759"/>
<keyword evidence="3" id="KW-1185">Reference proteome</keyword>
<dbReference type="SUPFAM" id="SSF81383">
    <property type="entry name" value="F-box domain"/>
    <property type="match status" value="1"/>
</dbReference>
<dbReference type="SUPFAM" id="SSF52047">
    <property type="entry name" value="RNI-like"/>
    <property type="match status" value="1"/>
</dbReference>
<dbReference type="InterPro" id="IPR032675">
    <property type="entry name" value="LRR_dom_sf"/>
</dbReference>
<dbReference type="SMART" id="SM00579">
    <property type="entry name" value="FBD"/>
    <property type="match status" value="1"/>
</dbReference>
<dbReference type="eggNOG" id="ENOG502STUZ">
    <property type="taxonomic scope" value="Eukaryota"/>
</dbReference>
<gene>
    <name evidence="2" type="ORF">BVRB_004680</name>
</gene>
<dbReference type="InterPro" id="IPR006566">
    <property type="entry name" value="FBD"/>
</dbReference>
<dbReference type="Pfam" id="PF00646">
    <property type="entry name" value="F-box"/>
    <property type="match status" value="1"/>
</dbReference>
<name>A0A0J8DY60_BETVV</name>
<dbReference type="InterPro" id="IPR055411">
    <property type="entry name" value="LRR_FXL15/At3g58940/PEG3-like"/>
</dbReference>
<feature type="domain" description="F-box" evidence="1">
    <location>
        <begin position="7"/>
        <end position="43"/>
    </location>
</feature>
<dbReference type="PROSITE" id="PS50181">
    <property type="entry name" value="FBOX"/>
    <property type="match status" value="1"/>
</dbReference>
<dbReference type="EMBL" id="KQ090433">
    <property type="protein sequence ID" value="KMS95810.1"/>
    <property type="molecule type" value="Genomic_DNA"/>
</dbReference>
<dbReference type="Gramene" id="KMS95810">
    <property type="protein sequence ID" value="KMS95810"/>
    <property type="gene ID" value="BVRB_004680"/>
</dbReference>
<dbReference type="Gene3D" id="1.20.1280.50">
    <property type="match status" value="1"/>
</dbReference>
<dbReference type="KEGG" id="bvg:104883944"/>
<reference evidence="2 3" key="1">
    <citation type="journal article" date="2014" name="Nature">
        <title>The genome of the recently domesticated crop plant sugar beet (Beta vulgaris).</title>
        <authorList>
            <person name="Dohm J.C."/>
            <person name="Minoche A.E."/>
            <person name="Holtgrawe D."/>
            <person name="Capella-Gutierrez S."/>
            <person name="Zakrzewski F."/>
            <person name="Tafer H."/>
            <person name="Rupp O."/>
            <person name="Sorensen T.R."/>
            <person name="Stracke R."/>
            <person name="Reinhardt R."/>
            <person name="Goesmann A."/>
            <person name="Kraft T."/>
            <person name="Schulz B."/>
            <person name="Stadler P.F."/>
            <person name="Schmidt T."/>
            <person name="Gabaldon T."/>
            <person name="Lehrach H."/>
            <person name="Weisshaar B."/>
            <person name="Himmelbauer H."/>
        </authorList>
    </citation>
    <scope>NUCLEOTIDE SEQUENCE [LARGE SCALE GENOMIC DNA]</scope>
    <source>
        <tissue evidence="2">Taproot</tissue>
    </source>
</reference>
<dbReference type="SMART" id="SM00256">
    <property type="entry name" value="FBOX"/>
    <property type="match status" value="1"/>
</dbReference>
<dbReference type="Pfam" id="PF24758">
    <property type="entry name" value="LRR_At5g56370"/>
    <property type="match status" value="1"/>
</dbReference>
<dbReference type="InterPro" id="IPR050232">
    <property type="entry name" value="FBL13/AtMIF1-like"/>
</dbReference>
<dbReference type="PANTHER" id="PTHR31900">
    <property type="entry name" value="F-BOX/RNI SUPERFAMILY PROTEIN-RELATED"/>
    <property type="match status" value="1"/>
</dbReference>
<sequence>MGKSNEEDKLSALPDSILTEILSRLPIYSAAATTVLCHRWRHLWTGVTRLNLSTDGSNFAQDVDNIFGQLTSPKISNFELILSSPMELPEQGDELEPLFLDIFRRNVEHVYIDVQCCFYEEFFWVPACLFTSQSLRVLELHGMLKFDLPETKDVDVFQLPNLKRLKLDYVADVPLCLGILFKSCPLLEDLDLGFKLDYVESLIEGPVHISCPNLKSLRVDLESSRKTEAVRIHIDAPKLTNLDIRDCYSFYYFVQNPITLARACVDLRRDDWELAEDEDEELAGGEIIYLQHMSKFIRGMSFVSNLDLKIESSTNILAYLNSMDDGFLQLFSSLTHFETTLNFIGLNGWKDFLLSLQCFPNLKHLKVKMEDDPPLEHNKWCVPNCVPDCLVSTLNIVHISGLHGSEDDLKLLEYVLSNANNLEELHLQMLRVSIIEEQKADAMWQEFQFCKSLFKLPRRSSTCKILFSGNYVTTSSNDFKRGRLTCQVQVYLGD</sequence>
<dbReference type="Pfam" id="PF08387">
    <property type="entry name" value="FBD"/>
    <property type="match status" value="1"/>
</dbReference>
<accession>A0A0J8DY60</accession>
<dbReference type="InterPro" id="IPR053781">
    <property type="entry name" value="F-box_AtFBL13-like"/>
</dbReference>
<proteinExistence type="predicted"/>
<dbReference type="AlphaFoldDB" id="A0A0J8DY60"/>
<protein>
    <recommendedName>
        <fullName evidence="1">F-box domain-containing protein</fullName>
    </recommendedName>
</protein>